<dbReference type="Pfam" id="PF00069">
    <property type="entry name" value="Pkinase"/>
    <property type="match status" value="1"/>
</dbReference>
<evidence type="ECO:0000259" key="8">
    <source>
        <dbReference type="PROSITE" id="PS50011"/>
    </source>
</evidence>
<dbReference type="CDD" id="cd14014">
    <property type="entry name" value="STKc_PknB_like"/>
    <property type="match status" value="1"/>
</dbReference>
<dbReference type="GO" id="GO:0004674">
    <property type="term" value="F:protein serine/threonine kinase activity"/>
    <property type="evidence" value="ECO:0007669"/>
    <property type="project" value="UniProtKB-KW"/>
</dbReference>
<dbReference type="EMBL" id="LR593887">
    <property type="protein sequence ID" value="VTS04492.1"/>
    <property type="molecule type" value="Genomic_DNA"/>
</dbReference>
<dbReference type="Gene3D" id="1.25.40.10">
    <property type="entry name" value="Tetratricopeptide repeat domain"/>
    <property type="match status" value="2"/>
</dbReference>
<evidence type="ECO:0000256" key="7">
    <source>
        <dbReference type="SAM" id="Phobius"/>
    </source>
</evidence>
<dbReference type="KEGG" id="tim:GMBLW1_03980"/>
<feature type="domain" description="Protein kinase" evidence="8">
    <location>
        <begin position="77"/>
        <end position="363"/>
    </location>
</feature>
<dbReference type="SUPFAM" id="SSF48452">
    <property type="entry name" value="TPR-like"/>
    <property type="match status" value="2"/>
</dbReference>
<accession>A0A6C2YRQ2</accession>
<dbReference type="Pfam" id="PF13374">
    <property type="entry name" value="TPR_10"/>
    <property type="match status" value="2"/>
</dbReference>
<evidence type="ECO:0000256" key="2">
    <source>
        <dbReference type="ARBA" id="ARBA00022741"/>
    </source>
</evidence>
<dbReference type="Pfam" id="PF13424">
    <property type="entry name" value="TPR_12"/>
    <property type="match status" value="1"/>
</dbReference>
<dbReference type="Proteomes" id="UP000464378">
    <property type="component" value="Chromosome"/>
</dbReference>
<keyword evidence="7" id="KW-1133">Transmembrane helix</keyword>
<dbReference type="Gene3D" id="3.30.200.20">
    <property type="entry name" value="Phosphorylase Kinase, domain 1"/>
    <property type="match status" value="1"/>
</dbReference>
<feature type="transmembrane region" description="Helical" evidence="7">
    <location>
        <begin position="386"/>
        <end position="409"/>
    </location>
</feature>
<protein>
    <recommendedName>
        <fullName evidence="8">Protein kinase domain-containing protein</fullName>
    </recommendedName>
</protein>
<gene>
    <name evidence="9" type="ORF">GMBLW1_03980</name>
</gene>
<evidence type="ECO:0000256" key="5">
    <source>
        <dbReference type="PROSITE-ProRule" id="PRU10141"/>
    </source>
</evidence>
<dbReference type="PROSITE" id="PS00107">
    <property type="entry name" value="PROTEIN_KINASE_ATP"/>
    <property type="match status" value="1"/>
</dbReference>
<keyword evidence="6" id="KW-0175">Coiled coil</keyword>
<dbReference type="SMART" id="SM00028">
    <property type="entry name" value="TPR"/>
    <property type="match status" value="5"/>
</dbReference>
<dbReference type="Gene3D" id="1.10.510.10">
    <property type="entry name" value="Transferase(Phosphotransferase) domain 1"/>
    <property type="match status" value="1"/>
</dbReference>
<organism evidence="9">
    <name type="scientific">Tuwongella immobilis</name>
    <dbReference type="NCBI Taxonomy" id="692036"/>
    <lineage>
        <taxon>Bacteria</taxon>
        <taxon>Pseudomonadati</taxon>
        <taxon>Planctomycetota</taxon>
        <taxon>Planctomycetia</taxon>
        <taxon>Gemmatales</taxon>
        <taxon>Gemmataceae</taxon>
        <taxon>Tuwongella</taxon>
    </lineage>
</organism>
<dbReference type="InParanoid" id="A0A6C2YRQ2"/>
<dbReference type="EMBL" id="LR586016">
    <property type="protein sequence ID" value="VIP03562.1"/>
    <property type="molecule type" value="Genomic_DNA"/>
</dbReference>
<dbReference type="PANTHER" id="PTHR43289:SF6">
    <property type="entry name" value="SERINE_THREONINE-PROTEIN KINASE NEKL-3"/>
    <property type="match status" value="1"/>
</dbReference>
<keyword evidence="7" id="KW-0472">Membrane</keyword>
<keyword evidence="10" id="KW-1185">Reference proteome</keyword>
<evidence type="ECO:0000313" key="9">
    <source>
        <dbReference type="EMBL" id="VIP03562.1"/>
    </source>
</evidence>
<dbReference type="SMART" id="SM00220">
    <property type="entry name" value="S_TKc"/>
    <property type="match status" value="1"/>
</dbReference>
<sequence>MSIFPLEQMKDWLVQAEEAIRRGEPIPEVSHESPEVRQQLERLAECLRASPSGFLEPAWRIAEGIPTEPTPEFIGQYRVLDRLGQGGMGIVYRAEHPEPTPRIVAIKRLRDGLVSPEGFARFHRERASLARLNHVSIAMLFETGTSDDGRPYFVMEYINGPNIVEFARSRQLSLPDRIRLVVAAMRGVAHAHARGVIHRDLKPANLLIAEIEGKSIPKVIDFGIAKMIEDAPVMGLTGVHQILGTLEYMSPEQASDGTMLVDARADVYSLGAILYELLTGRTPIPADQLRGKGILQALRIVHESVIVPASVARAENRDSLPFSARELTGDLDAILEKALAHEPDARYQSVTEFADDLERHLAMEPIRAIPVTPRNRVLKWIRRNRVIVLSGVMVFLTFLVGFVSTWVGFRKASQERENARLAANAMKDARDDAVKEKERAQQATQEAEKALELLSETAFFANVRDQAVQQKLSGIGVKIELMLQTISGETPRTRFRLELLLGRTYSNTGKYQQAEPLLLHAHELAQQTWSNERERFTAALVLGEFYLQVRNFPKARQFTEESLVAAKSLGDLQMVSESQFAYANALAGQGQLTESVRLLEEAIETCKRAGTPEPNVVIARSLVMSAPMLAQLNQPKKAEAYAIKGYESYRRMHGMTNPDTLTAGHNLGTLYTVLKRPGDAQRVLEEVLTARRNVLGPQHPETLGTSIILARSYLDLDRIPEAERLYQNALTVGDQAFGKKNPIGGLAAEGLATMYLKQKRYPEAIHSAKRAIEYADEKYGPNDWHAALFRLKYAAAMASQGDLDEAIRTAESVHAIVSKQVGESHPYALTAARTLAEIYRVKGDRTQERIWMQRAEPAQ</sequence>
<dbReference type="AlphaFoldDB" id="A0A6C2YRQ2"/>
<keyword evidence="1" id="KW-0808">Transferase</keyword>
<proteinExistence type="predicted"/>
<dbReference type="PROSITE" id="PS50011">
    <property type="entry name" value="PROTEIN_KINASE_DOM"/>
    <property type="match status" value="1"/>
</dbReference>
<dbReference type="InterPro" id="IPR017441">
    <property type="entry name" value="Protein_kinase_ATP_BS"/>
</dbReference>
<evidence type="ECO:0000256" key="1">
    <source>
        <dbReference type="ARBA" id="ARBA00022679"/>
    </source>
</evidence>
<name>A0A6C2YRQ2_9BACT</name>
<dbReference type="InterPro" id="IPR008271">
    <property type="entry name" value="Ser/Thr_kinase_AS"/>
</dbReference>
<dbReference type="InterPro" id="IPR019734">
    <property type="entry name" value="TPR_rpt"/>
</dbReference>
<reference evidence="9" key="1">
    <citation type="submission" date="2019-04" db="EMBL/GenBank/DDBJ databases">
        <authorList>
            <consortium name="Science for Life Laboratories"/>
        </authorList>
    </citation>
    <scope>NUCLEOTIDE SEQUENCE</scope>
    <source>
        <strain evidence="9">MBLW1</strain>
    </source>
</reference>
<keyword evidence="4 5" id="KW-0067">ATP-binding</keyword>
<dbReference type="GO" id="GO:0005524">
    <property type="term" value="F:ATP binding"/>
    <property type="evidence" value="ECO:0007669"/>
    <property type="project" value="UniProtKB-UniRule"/>
</dbReference>
<dbReference type="InterPro" id="IPR000719">
    <property type="entry name" value="Prot_kinase_dom"/>
</dbReference>
<feature type="binding site" evidence="5">
    <location>
        <position position="107"/>
    </location>
    <ligand>
        <name>ATP</name>
        <dbReference type="ChEBI" id="CHEBI:30616"/>
    </ligand>
</feature>
<dbReference type="InterPro" id="IPR011990">
    <property type="entry name" value="TPR-like_helical_dom_sf"/>
</dbReference>
<dbReference type="PANTHER" id="PTHR43289">
    <property type="entry name" value="MITOGEN-ACTIVATED PROTEIN KINASE KINASE KINASE 20-RELATED"/>
    <property type="match status" value="1"/>
</dbReference>
<dbReference type="RefSeq" id="WP_162658705.1">
    <property type="nucleotide sequence ID" value="NZ_LR593887.1"/>
</dbReference>
<keyword evidence="7" id="KW-0812">Transmembrane</keyword>
<keyword evidence="3 9" id="KW-0418">Kinase</keyword>
<feature type="coiled-coil region" evidence="6">
    <location>
        <begin position="423"/>
        <end position="457"/>
    </location>
</feature>
<evidence type="ECO:0000256" key="4">
    <source>
        <dbReference type="ARBA" id="ARBA00022840"/>
    </source>
</evidence>
<dbReference type="PROSITE" id="PS00108">
    <property type="entry name" value="PROTEIN_KINASE_ST"/>
    <property type="match status" value="1"/>
</dbReference>
<evidence type="ECO:0000256" key="3">
    <source>
        <dbReference type="ARBA" id="ARBA00022777"/>
    </source>
</evidence>
<keyword evidence="2 5" id="KW-0547">Nucleotide-binding</keyword>
<dbReference type="InterPro" id="IPR011009">
    <property type="entry name" value="Kinase-like_dom_sf"/>
</dbReference>
<evidence type="ECO:0000256" key="6">
    <source>
        <dbReference type="SAM" id="Coils"/>
    </source>
</evidence>
<evidence type="ECO:0000313" key="10">
    <source>
        <dbReference type="Proteomes" id="UP000464378"/>
    </source>
</evidence>
<dbReference type="SUPFAM" id="SSF56112">
    <property type="entry name" value="Protein kinase-like (PK-like)"/>
    <property type="match status" value="1"/>
</dbReference>
<keyword evidence="9" id="KW-0723">Serine/threonine-protein kinase</keyword>